<dbReference type="EMBL" id="AP022642">
    <property type="protein sequence ID" value="BCA27426.1"/>
    <property type="molecule type" value="Genomic_DNA"/>
</dbReference>
<dbReference type="Proteomes" id="UP000501237">
    <property type="component" value="Chromosome"/>
</dbReference>
<feature type="coiled-coil region" evidence="1">
    <location>
        <begin position="226"/>
        <end position="299"/>
    </location>
</feature>
<dbReference type="GeneID" id="57396617"/>
<keyword evidence="1" id="KW-0175">Coiled coil</keyword>
<sequence length="318" mass="35047">MLLRTITVENGQREAFNAAVLCSLAIPEIEANVLVYTLNEAGPQGTSWVYLAALAPLAEGGYQLSSLDERACQVARRALRQIIEGARGNRDAATAYHFIRIERLGPPLTPHPTCMEQHHPLTLGPGAIQTLLACRSSDNIGAPFYSAHPLPYQPYESPLHDSPVATVEPRQAADAPEHPAPVPHNASRSEQMLREVQATLNTLVEMAGVFTRRQPDGGPLQPDPGLAERERELQAQEARLQALEAQLQARQDEQEQRRTRLAEHEAALDRRAAELDVQIEKLVAAKERLRRLMRTVNENVHVNNTLGAIGKVLPVVDD</sequence>
<evidence type="ECO:0000256" key="1">
    <source>
        <dbReference type="SAM" id="Coils"/>
    </source>
</evidence>
<dbReference type="AlphaFoldDB" id="A0A679GA50"/>
<name>A0A679GA50_9GAMM</name>
<evidence type="ECO:0000313" key="3">
    <source>
        <dbReference type="Proteomes" id="UP000501237"/>
    </source>
</evidence>
<dbReference type="KEGG" id="poj:PtoMrB4_14030"/>
<dbReference type="RefSeq" id="WP_172432875.1">
    <property type="nucleotide sequence ID" value="NZ_AP022642.1"/>
</dbReference>
<reference evidence="2 3" key="1">
    <citation type="journal article" date="2020" name="Microbiol. Resour. Announc.">
        <title>Complete genome sequence of Pseudomonas otitidis strain MrB4, isolated from Lake Biwa in Japan.</title>
        <authorList>
            <person name="Miyazaki K."/>
            <person name="Hase E."/>
            <person name="Maruya T."/>
        </authorList>
    </citation>
    <scope>NUCLEOTIDE SEQUENCE [LARGE SCALE GENOMIC DNA]</scope>
    <source>
        <strain evidence="2 3">MrB4</strain>
    </source>
</reference>
<accession>A0A679GA50</accession>
<protein>
    <submittedName>
        <fullName evidence="2">Uncharacterized protein</fullName>
    </submittedName>
</protein>
<proteinExistence type="predicted"/>
<gene>
    <name evidence="2" type="ORF">PtoMrB4_14030</name>
</gene>
<organism evidence="2 3">
    <name type="scientific">Metapseudomonas otitidis</name>
    <dbReference type="NCBI Taxonomy" id="319939"/>
    <lineage>
        <taxon>Bacteria</taxon>
        <taxon>Pseudomonadati</taxon>
        <taxon>Pseudomonadota</taxon>
        <taxon>Gammaproteobacteria</taxon>
        <taxon>Pseudomonadales</taxon>
        <taxon>Pseudomonadaceae</taxon>
        <taxon>Metapseudomonas</taxon>
    </lineage>
</organism>
<evidence type="ECO:0000313" key="2">
    <source>
        <dbReference type="EMBL" id="BCA27426.1"/>
    </source>
</evidence>